<feature type="domain" description="Penicillin-binding protein transpeptidase" evidence="2">
    <location>
        <begin position="174"/>
        <end position="485"/>
    </location>
</feature>
<evidence type="ECO:0000313" key="5">
    <source>
        <dbReference type="Proteomes" id="UP000239863"/>
    </source>
</evidence>
<comment type="caution">
    <text evidence="4">The sequence shown here is derived from an EMBL/GenBank/DDBJ whole genome shotgun (WGS) entry which is preliminary data.</text>
</comment>
<reference evidence="4 5" key="1">
    <citation type="submission" date="2018-02" db="EMBL/GenBank/DDBJ databases">
        <title>Genomic Encyclopedia of Archaeal and Bacterial Type Strains, Phase II (KMG-II): from individual species to whole genera.</title>
        <authorList>
            <person name="Goeker M."/>
        </authorList>
    </citation>
    <scope>NUCLEOTIDE SEQUENCE [LARGE SCALE GENOMIC DNA]</scope>
    <source>
        <strain evidence="4 5">DSM 15099</strain>
    </source>
</reference>
<accession>A0A2S6FYL8</accession>
<dbReference type="Pfam" id="PF21922">
    <property type="entry name" value="PBP_dimer_2"/>
    <property type="match status" value="1"/>
</dbReference>
<dbReference type="InterPro" id="IPR050515">
    <property type="entry name" value="Beta-lactam/transpept"/>
</dbReference>
<dbReference type="Proteomes" id="UP000239863">
    <property type="component" value="Unassembled WGS sequence"/>
</dbReference>
<dbReference type="Pfam" id="PF00905">
    <property type="entry name" value="Transpeptidase"/>
    <property type="match status" value="1"/>
</dbReference>
<keyword evidence="1" id="KW-0472">Membrane</keyword>
<dbReference type="EMBL" id="PTIS01000005">
    <property type="protein sequence ID" value="PPK48660.1"/>
    <property type="molecule type" value="Genomic_DNA"/>
</dbReference>
<protein>
    <submittedName>
        <fullName evidence="4">Cell division protein FtsI/penicillin-binding protein 2</fullName>
    </submittedName>
</protein>
<dbReference type="OrthoDB" id="9766847at2"/>
<dbReference type="InterPro" id="IPR012338">
    <property type="entry name" value="Beta-lactam/transpept-like"/>
</dbReference>
<dbReference type="GO" id="GO:0051301">
    <property type="term" value="P:cell division"/>
    <property type="evidence" value="ECO:0007669"/>
    <property type="project" value="UniProtKB-KW"/>
</dbReference>
<keyword evidence="4" id="KW-0132">Cell division</keyword>
<dbReference type="InterPro" id="IPR001460">
    <property type="entry name" value="PCN-bd_Tpept"/>
</dbReference>
<feature type="domain" description="Penicillin binding protein A dimerisation" evidence="3">
    <location>
        <begin position="60"/>
        <end position="121"/>
    </location>
</feature>
<evidence type="ECO:0000256" key="1">
    <source>
        <dbReference type="SAM" id="Phobius"/>
    </source>
</evidence>
<dbReference type="PANTHER" id="PTHR30627:SF24">
    <property type="entry name" value="PENICILLIN-BINDING PROTEIN 4B"/>
    <property type="match status" value="1"/>
</dbReference>
<dbReference type="Gene3D" id="3.40.710.10">
    <property type="entry name" value="DD-peptidase/beta-lactamase superfamily"/>
    <property type="match status" value="1"/>
</dbReference>
<evidence type="ECO:0000259" key="2">
    <source>
        <dbReference type="Pfam" id="PF00905"/>
    </source>
</evidence>
<keyword evidence="1" id="KW-0812">Transmembrane</keyword>
<keyword evidence="1" id="KW-1133">Transmembrane helix</keyword>
<gene>
    <name evidence="4" type="ORF">BD821_10538</name>
</gene>
<evidence type="ECO:0000313" key="4">
    <source>
        <dbReference type="EMBL" id="PPK48660.1"/>
    </source>
</evidence>
<evidence type="ECO:0000259" key="3">
    <source>
        <dbReference type="Pfam" id="PF21922"/>
    </source>
</evidence>
<organism evidence="4 5">
    <name type="scientific">Clostridium algidicarnis DSM 15099</name>
    <dbReference type="NCBI Taxonomy" id="1121295"/>
    <lineage>
        <taxon>Bacteria</taxon>
        <taxon>Bacillati</taxon>
        <taxon>Bacillota</taxon>
        <taxon>Clostridia</taxon>
        <taxon>Eubacteriales</taxon>
        <taxon>Clostridiaceae</taxon>
        <taxon>Clostridium</taxon>
    </lineage>
</organism>
<dbReference type="AlphaFoldDB" id="A0A2S6FYL8"/>
<dbReference type="STRING" id="37659.GCA_000703125_01484"/>
<dbReference type="Gene3D" id="3.90.1310.10">
    <property type="entry name" value="Penicillin-binding protein 2a (Domain 2)"/>
    <property type="match status" value="1"/>
</dbReference>
<dbReference type="PANTHER" id="PTHR30627">
    <property type="entry name" value="PEPTIDOGLYCAN D,D-TRANSPEPTIDASE"/>
    <property type="match status" value="1"/>
</dbReference>
<name>A0A2S6FYL8_9CLOT</name>
<dbReference type="GO" id="GO:0005886">
    <property type="term" value="C:plasma membrane"/>
    <property type="evidence" value="ECO:0007669"/>
    <property type="project" value="TreeGrafter"/>
</dbReference>
<dbReference type="GO" id="GO:0071972">
    <property type="term" value="F:peptidoglycan L,D-transpeptidase activity"/>
    <property type="evidence" value="ECO:0007669"/>
    <property type="project" value="TreeGrafter"/>
</dbReference>
<dbReference type="SUPFAM" id="SSF56601">
    <property type="entry name" value="beta-lactamase/transpeptidase-like"/>
    <property type="match status" value="1"/>
</dbReference>
<dbReference type="InterPro" id="IPR036138">
    <property type="entry name" value="PBP_dimer_sf"/>
</dbReference>
<dbReference type="GO" id="GO:0071555">
    <property type="term" value="P:cell wall organization"/>
    <property type="evidence" value="ECO:0007669"/>
    <property type="project" value="TreeGrafter"/>
</dbReference>
<feature type="transmembrane region" description="Helical" evidence="1">
    <location>
        <begin position="12"/>
        <end position="33"/>
    </location>
</feature>
<dbReference type="InterPro" id="IPR054120">
    <property type="entry name" value="PBPA_dimer"/>
</dbReference>
<dbReference type="RefSeq" id="WP_104409612.1">
    <property type="nucleotide sequence ID" value="NZ_PTIS01000005.1"/>
</dbReference>
<keyword evidence="4" id="KW-0131">Cell cycle</keyword>
<sequence length="492" mass="53377">MKNHSKDEIFKNIRNILVIFLLCFLALITYIAYFTAIKAPDIASMPENKRMQAKRNEVLRGTIYDRNMQNLTKSEKKDATTQIREYTGGAMFVHALGYSDITYGLTGLEKEYDEELMSDSRLSVDYEALKNYFKNREFMKIFGKGKEKVGNGVVTTLDYNIQKAAYDVLGNEKGSIVVLNVKTGEVLAMVSKPAYDPNDLSGVWDSIAKDEENTPMLNRAVAGLYAPGSTFKVVTTASALENLQGVTQRVFKDEGKLVFNSKDSLSNLNNVAFGDLKLDAAFRHSSNVVFGTLALDLGNAKLKDTAEKFYFNKNIPADGFIINKGRFPELKKDEKGNIAQTGIGQSSILASPMQMALIASTIGNNGTMMKPHLVKSIVTPEGTKIKDIESQPLDNTVSKENAQIIKDYMRSVITGGTGGPGAFDGTNAAGKTGTADYKDKNGNDAAPHSWFIGFAPYEDPEVAIAVIVEGGGAGGGKAAKAAGKVLKTALSK</sequence>
<proteinExistence type="predicted"/>
<dbReference type="SUPFAM" id="SSF56519">
    <property type="entry name" value="Penicillin binding protein dimerisation domain"/>
    <property type="match status" value="1"/>
</dbReference>
<dbReference type="GO" id="GO:0008658">
    <property type="term" value="F:penicillin binding"/>
    <property type="evidence" value="ECO:0007669"/>
    <property type="project" value="InterPro"/>
</dbReference>